<dbReference type="PANTHER" id="PTHR10083:SF374">
    <property type="entry name" value="BPTI_KUNITZ INHIBITOR DOMAIN-CONTAINING PROTEIN"/>
    <property type="match status" value="1"/>
</dbReference>
<keyword evidence="1" id="KW-1015">Disulfide bond</keyword>
<dbReference type="Gene3D" id="4.10.410.10">
    <property type="entry name" value="Pancreatic trypsin inhibitor Kunitz domain"/>
    <property type="match status" value="2"/>
</dbReference>
<sequence length="171" mass="19694">MHSLFLCFFSPLLPLPESSFPANCHLLPEIRKCNASLPSFYFDTKAGKCQPFIDGECGRNANNFVNPLDCILECEKYETMPPKCELPKHGGFCRATKLRFYYNSDSGRCEKFYYGGCLGNKNNFRTMIDCLRDCESYDYPFPPQLYPEFICRDLDMPLGPIVKLYCYTTLS</sequence>
<dbReference type="Proteomes" id="UP000826234">
    <property type="component" value="Unassembled WGS sequence"/>
</dbReference>
<keyword evidence="5" id="KW-1185">Reference proteome</keyword>
<proteinExistence type="predicted"/>
<evidence type="ECO:0000259" key="3">
    <source>
        <dbReference type="PROSITE" id="PS50279"/>
    </source>
</evidence>
<protein>
    <recommendedName>
        <fullName evidence="3">BPTI/Kunitz inhibitor domain-containing protein</fullName>
    </recommendedName>
</protein>
<evidence type="ECO:0000256" key="1">
    <source>
        <dbReference type="ARBA" id="ARBA00023157"/>
    </source>
</evidence>
<dbReference type="SMART" id="SM00131">
    <property type="entry name" value="KU"/>
    <property type="match status" value="2"/>
</dbReference>
<dbReference type="PROSITE" id="PS50279">
    <property type="entry name" value="BPTI_KUNITZ_2"/>
    <property type="match status" value="2"/>
</dbReference>
<evidence type="ECO:0000313" key="4">
    <source>
        <dbReference type="EMBL" id="KAH0623245.1"/>
    </source>
</evidence>
<dbReference type="PROSITE" id="PS00280">
    <property type="entry name" value="BPTI_KUNITZ_1"/>
    <property type="match status" value="1"/>
</dbReference>
<keyword evidence="2" id="KW-0732">Signal</keyword>
<comment type="caution">
    <text evidence="4">The sequence shown here is derived from an EMBL/GenBank/DDBJ whole genome shotgun (WGS) entry which is preliminary data.</text>
</comment>
<evidence type="ECO:0000256" key="2">
    <source>
        <dbReference type="SAM" id="SignalP"/>
    </source>
</evidence>
<dbReference type="PRINTS" id="PR00759">
    <property type="entry name" value="BASICPTASE"/>
</dbReference>
<reference evidence="4 5" key="1">
    <citation type="journal article" date="2022" name="Gigascience">
        <title>A chromosome-level genome assembly and annotation of the desert horned lizard, Phrynosoma platyrhinos, provides insight into chromosomal rearrangements among reptiles.</title>
        <authorList>
            <person name="Koochekian N."/>
            <person name="Ascanio A."/>
            <person name="Farleigh K."/>
            <person name="Card D.C."/>
            <person name="Schield D.R."/>
            <person name="Castoe T.A."/>
            <person name="Jezkova T."/>
        </authorList>
    </citation>
    <scope>NUCLEOTIDE SEQUENCE [LARGE SCALE GENOMIC DNA]</scope>
    <source>
        <strain evidence="4">NK-2021</strain>
    </source>
</reference>
<dbReference type="CDD" id="cd00109">
    <property type="entry name" value="Kunitz-type"/>
    <property type="match status" value="2"/>
</dbReference>
<dbReference type="SUPFAM" id="SSF57362">
    <property type="entry name" value="BPTI-like"/>
    <property type="match status" value="2"/>
</dbReference>
<feature type="domain" description="BPTI/Kunitz inhibitor" evidence="3">
    <location>
        <begin position="84"/>
        <end position="134"/>
    </location>
</feature>
<feature type="chain" id="PRO_5046025088" description="BPTI/Kunitz inhibitor domain-containing protein" evidence="2">
    <location>
        <begin position="20"/>
        <end position="171"/>
    </location>
</feature>
<evidence type="ECO:0000313" key="5">
    <source>
        <dbReference type="Proteomes" id="UP000826234"/>
    </source>
</evidence>
<gene>
    <name evidence="4" type="ORF">JD844_031331</name>
</gene>
<dbReference type="Pfam" id="PF00014">
    <property type="entry name" value="Kunitz_BPTI"/>
    <property type="match status" value="2"/>
</dbReference>
<dbReference type="PANTHER" id="PTHR10083">
    <property type="entry name" value="KUNITZ-TYPE PROTEASE INHIBITOR-RELATED"/>
    <property type="match status" value="1"/>
</dbReference>
<dbReference type="InterPro" id="IPR050098">
    <property type="entry name" value="TFPI/VKTCI-like"/>
</dbReference>
<dbReference type="InterPro" id="IPR036880">
    <property type="entry name" value="Kunitz_BPTI_sf"/>
</dbReference>
<accession>A0ABQ7T0J2</accession>
<dbReference type="InterPro" id="IPR020901">
    <property type="entry name" value="Prtase_inh_Kunz-CS"/>
</dbReference>
<name>A0ABQ7T0J2_PHRPL</name>
<dbReference type="EMBL" id="JAIPUX010003283">
    <property type="protein sequence ID" value="KAH0623245.1"/>
    <property type="molecule type" value="Genomic_DNA"/>
</dbReference>
<feature type="signal peptide" evidence="2">
    <location>
        <begin position="1"/>
        <end position="19"/>
    </location>
</feature>
<dbReference type="InterPro" id="IPR002223">
    <property type="entry name" value="Kunitz_BPTI"/>
</dbReference>
<feature type="domain" description="BPTI/Kunitz inhibitor" evidence="3">
    <location>
        <begin position="24"/>
        <end position="74"/>
    </location>
</feature>
<organism evidence="4 5">
    <name type="scientific">Phrynosoma platyrhinos</name>
    <name type="common">Desert horned lizard</name>
    <dbReference type="NCBI Taxonomy" id="52577"/>
    <lineage>
        <taxon>Eukaryota</taxon>
        <taxon>Metazoa</taxon>
        <taxon>Chordata</taxon>
        <taxon>Craniata</taxon>
        <taxon>Vertebrata</taxon>
        <taxon>Euteleostomi</taxon>
        <taxon>Lepidosauria</taxon>
        <taxon>Squamata</taxon>
        <taxon>Bifurcata</taxon>
        <taxon>Unidentata</taxon>
        <taxon>Episquamata</taxon>
        <taxon>Toxicofera</taxon>
        <taxon>Iguania</taxon>
        <taxon>Phrynosomatidae</taxon>
        <taxon>Phrynosomatinae</taxon>
        <taxon>Phrynosoma</taxon>
    </lineage>
</organism>